<comment type="caution">
    <text evidence="1">The sequence shown here is derived from an EMBL/GenBank/DDBJ whole genome shotgun (WGS) entry which is preliminary data.</text>
</comment>
<dbReference type="VEuPathDB" id="AmoebaDB:NfTy_056810"/>
<dbReference type="GeneID" id="68109971"/>
<reference evidence="1 2" key="1">
    <citation type="journal article" date="2019" name="Sci. Rep.">
        <title>Nanopore sequencing improves the draft genome of the human pathogenic amoeba Naegleria fowleri.</title>
        <authorList>
            <person name="Liechti N."/>
            <person name="Schurch N."/>
            <person name="Bruggmann R."/>
            <person name="Wittwer M."/>
        </authorList>
    </citation>
    <scope>NUCLEOTIDE SEQUENCE [LARGE SCALE GENOMIC DNA]</scope>
    <source>
        <strain evidence="1 2">ATCC 30894</strain>
    </source>
</reference>
<proteinExistence type="predicted"/>
<dbReference type="VEuPathDB" id="AmoebaDB:NF0087230"/>
<dbReference type="OMA" id="DKWMVEY"/>
<dbReference type="Proteomes" id="UP000444721">
    <property type="component" value="Unassembled WGS sequence"/>
</dbReference>
<dbReference type="AlphaFoldDB" id="A0A6A5BWL8"/>
<dbReference type="OrthoDB" id="10253861at2759"/>
<protein>
    <submittedName>
        <fullName evidence="1">Uncharacterized protein</fullName>
    </submittedName>
</protein>
<organism evidence="1 2">
    <name type="scientific">Naegleria fowleri</name>
    <name type="common">Brain eating amoeba</name>
    <dbReference type="NCBI Taxonomy" id="5763"/>
    <lineage>
        <taxon>Eukaryota</taxon>
        <taxon>Discoba</taxon>
        <taxon>Heterolobosea</taxon>
        <taxon>Tetramitia</taxon>
        <taxon>Eutetramitia</taxon>
        <taxon>Vahlkampfiidae</taxon>
        <taxon>Naegleria</taxon>
    </lineage>
</organism>
<name>A0A6A5BWL8_NAEFO</name>
<evidence type="ECO:0000313" key="2">
    <source>
        <dbReference type="Proteomes" id="UP000444721"/>
    </source>
</evidence>
<gene>
    <name evidence="1" type="ORF">FDP41_002753</name>
</gene>
<evidence type="ECO:0000313" key="1">
    <source>
        <dbReference type="EMBL" id="KAF0978238.1"/>
    </source>
</evidence>
<sequence>MFKPKQQESHSDAFVAPMKMNLKYEASSSKPSSFWKYQEEYEAIFPFSKDQVMQHVQKTIHDINQDETKPERVFYSAVRGIYLYGSRTFKTNMNDSDFDFVFLADDLTSENSSEGGFSRNSQYMLHTTIRVQHENGETEYELEIMMMNTFVFLEMAFAEIPVILLSVQQPNEKFVLFEDDKMKIWRENWNKWFLRLPRSRNAILHELNFSYNKAYRFWLALQNGVHTTEKAQKDYLKKVKKNLAHGIRFCKYGYQIVFGGCIYDYLETNTLYDELVFRTDHFTTWQQFESSVKHLYDKWMVEYKQDVKALMREARKNCLNMRREHPLLVIDFLNTFCKKFVKKSTFMIGSNVEDVQYMFGPFTLSRLFAISVSPVLRSSDEINNPSISTLFKLDLDATYQNNENAVSFRDMELFLECNGLVVEVKPLSNNDDTTEVSYRPVCVPRFYYENYQDLDARYGENYCNTIDLSRYTIFENPTGIQCQLYYYNGEWRISSSDQYSKWYLWVMKKDDEFKHCTESRFKELWNELGMQYPSMEDAFFNFFFVFQEKSRRIIFKGYRSLDTFKECKNWKEFGNKYHWKDQVNTLNYTSMESLIAAVNDFNMYSPSEFEGVECIDFENCEHGFQLRSSLRFRVPFLRLTNINYITSIIDQDIVANPPMDLVTSKYNLDLLVSILLQSTLSAVDKSDELAIEELNRIFLPLYRKLKNSYLTLCKLIDDFYNNSLLNIENDYEQFNEKCKDFLEGKLTIGKQFQGPKKKQPLR</sequence>
<keyword evidence="2" id="KW-1185">Reference proteome</keyword>
<dbReference type="VEuPathDB" id="AmoebaDB:FDP41_002753"/>
<dbReference type="SUPFAM" id="SSF81301">
    <property type="entry name" value="Nucleotidyltransferase"/>
    <property type="match status" value="1"/>
</dbReference>
<dbReference type="InterPro" id="IPR043519">
    <property type="entry name" value="NT_sf"/>
</dbReference>
<accession>A0A6A5BWL8</accession>
<dbReference type="RefSeq" id="XP_044562951.1">
    <property type="nucleotide sequence ID" value="XM_044705982.1"/>
</dbReference>
<dbReference type="EMBL" id="VFQX01000030">
    <property type="protein sequence ID" value="KAF0978238.1"/>
    <property type="molecule type" value="Genomic_DNA"/>
</dbReference>